<feature type="region of interest" description="Disordered" evidence="1">
    <location>
        <begin position="168"/>
        <end position="195"/>
    </location>
</feature>
<sequence>MTSEVEKKKQQYQENINRKALIDWVRVTGLRNQRKRKMDNLLEDLSTDIIRYPTSKGAAFSWPAPAGISGGILAVRARVTYAFWKFFMMEGRKNLYEYNSKNGTDIKISRERTLPLEDQDRLGLFIRRSIRDAYARANEKCVDISLRKSMIKFGDNNAQSSTMLKKRSLEMEDEPPAKKGVQQYGLQEDKRNYEY</sequence>
<evidence type="ECO:0000313" key="2">
    <source>
        <dbReference type="EMBL" id="CAJ0592741.1"/>
    </source>
</evidence>
<proteinExistence type="predicted"/>
<keyword evidence="3" id="KW-1185">Reference proteome</keyword>
<evidence type="ECO:0000256" key="1">
    <source>
        <dbReference type="SAM" id="MobiDB-lite"/>
    </source>
</evidence>
<protein>
    <submittedName>
        <fullName evidence="2">Uncharacterized protein</fullName>
    </submittedName>
</protein>
<dbReference type="EMBL" id="CATQJL010000112">
    <property type="protein sequence ID" value="CAJ0592741.1"/>
    <property type="molecule type" value="Genomic_DNA"/>
</dbReference>
<accession>A0AA36DTY0</accession>
<comment type="caution">
    <text evidence="2">The sequence shown here is derived from an EMBL/GenBank/DDBJ whole genome shotgun (WGS) entry which is preliminary data.</text>
</comment>
<dbReference type="Proteomes" id="UP001176961">
    <property type="component" value="Unassembled WGS sequence"/>
</dbReference>
<gene>
    <name evidence="2" type="ORF">CYNAS_LOCUS4724</name>
</gene>
<dbReference type="AlphaFoldDB" id="A0AA36DTY0"/>
<reference evidence="2" key="1">
    <citation type="submission" date="2023-07" db="EMBL/GenBank/DDBJ databases">
        <authorList>
            <consortium name="CYATHOMIX"/>
        </authorList>
    </citation>
    <scope>NUCLEOTIDE SEQUENCE</scope>
    <source>
        <strain evidence="2">N/A</strain>
    </source>
</reference>
<evidence type="ECO:0000313" key="3">
    <source>
        <dbReference type="Proteomes" id="UP001176961"/>
    </source>
</evidence>
<organism evidence="2 3">
    <name type="scientific">Cylicocyclus nassatus</name>
    <name type="common">Nematode worm</name>
    <dbReference type="NCBI Taxonomy" id="53992"/>
    <lineage>
        <taxon>Eukaryota</taxon>
        <taxon>Metazoa</taxon>
        <taxon>Ecdysozoa</taxon>
        <taxon>Nematoda</taxon>
        <taxon>Chromadorea</taxon>
        <taxon>Rhabditida</taxon>
        <taxon>Rhabditina</taxon>
        <taxon>Rhabditomorpha</taxon>
        <taxon>Strongyloidea</taxon>
        <taxon>Strongylidae</taxon>
        <taxon>Cylicocyclus</taxon>
    </lineage>
</organism>
<name>A0AA36DTY0_CYLNA</name>